<evidence type="ECO:0000313" key="3">
    <source>
        <dbReference type="Proteomes" id="UP000322245"/>
    </source>
</evidence>
<dbReference type="AlphaFoldDB" id="A0A5D3B1V6"/>
<protein>
    <submittedName>
        <fullName evidence="2">Uncharacterized protein</fullName>
    </submittedName>
</protein>
<gene>
    <name evidence="2" type="ORF">B9479_002778</name>
</gene>
<reference evidence="2 3" key="1">
    <citation type="submission" date="2017-05" db="EMBL/GenBank/DDBJ databases">
        <title>The Genome Sequence of Tsuchiyaea wingfieldii DSM 27421.</title>
        <authorList>
            <person name="Cuomo C."/>
            <person name="Passer A."/>
            <person name="Billmyre B."/>
            <person name="Heitman J."/>
        </authorList>
    </citation>
    <scope>NUCLEOTIDE SEQUENCE [LARGE SCALE GENOMIC DNA]</scope>
    <source>
        <strain evidence="2 3">DSM 27421</strain>
    </source>
</reference>
<feature type="region of interest" description="Disordered" evidence="1">
    <location>
        <begin position="262"/>
        <end position="360"/>
    </location>
</feature>
<comment type="caution">
    <text evidence="2">The sequence shown here is derived from an EMBL/GenBank/DDBJ whole genome shotgun (WGS) entry which is preliminary data.</text>
</comment>
<feature type="compositionally biased region" description="Polar residues" evidence="1">
    <location>
        <begin position="274"/>
        <end position="285"/>
    </location>
</feature>
<sequence>MSAKTLLALRLALGGGGGEKFDYLKEGLDFYETWVRYVLPAKHQAHLQPPPRPPRAKRKANRVVADLTEKEKETIRKKRAINQRVKDRKSGMKGEHLALRKAGGTINPNSKQQNARKTGSQWRYVYKDATIALWKKKGREEKKPGFVLENLVSEMAQKLLPRFRDARARDIGSSIEIVKLNATEPTYVALLEEVEILLATEPSPSPASSPEPSSSPSRRFSPSPEPLLYKGKGKARAATPLPESENSSFMELLAEDDDEGWQPYAKEDWPQAESPRSQPEASTSRAALRQRSSSPLTPPPTSPLVSLSRPLAISDQGKGKARAVDPRPDASSAPGPRQPSAPTPRLSPSPLLTLPRTNRGLLRRQLRIESESGEEDVSGGVAAQGTVEEGPTFLGVGLPASVIVFCELALGKRIDCSCLAFAFSS</sequence>
<feature type="compositionally biased region" description="Low complexity" evidence="1">
    <location>
        <begin position="348"/>
        <end position="359"/>
    </location>
</feature>
<evidence type="ECO:0000256" key="1">
    <source>
        <dbReference type="SAM" id="MobiDB-lite"/>
    </source>
</evidence>
<accession>A0A5D3B1V6</accession>
<proteinExistence type="predicted"/>
<feature type="region of interest" description="Disordered" evidence="1">
    <location>
        <begin position="201"/>
        <end position="247"/>
    </location>
</feature>
<evidence type="ECO:0000313" key="2">
    <source>
        <dbReference type="EMBL" id="TYJ56531.1"/>
    </source>
</evidence>
<feature type="compositionally biased region" description="Pro residues" evidence="1">
    <location>
        <begin position="336"/>
        <end position="347"/>
    </location>
</feature>
<keyword evidence="3" id="KW-1185">Reference proteome</keyword>
<name>A0A5D3B1V6_9TREE</name>
<feature type="compositionally biased region" description="Low complexity" evidence="1">
    <location>
        <begin position="210"/>
        <end position="222"/>
    </location>
</feature>
<organism evidence="2 3">
    <name type="scientific">Cryptococcus floricola</name>
    <dbReference type="NCBI Taxonomy" id="2591691"/>
    <lineage>
        <taxon>Eukaryota</taxon>
        <taxon>Fungi</taxon>
        <taxon>Dikarya</taxon>
        <taxon>Basidiomycota</taxon>
        <taxon>Agaricomycotina</taxon>
        <taxon>Tremellomycetes</taxon>
        <taxon>Tremellales</taxon>
        <taxon>Cryptococcaceae</taxon>
        <taxon>Cryptococcus</taxon>
    </lineage>
</organism>
<dbReference type="Proteomes" id="UP000322245">
    <property type="component" value="Unassembled WGS sequence"/>
</dbReference>
<dbReference type="EMBL" id="NIDF01000023">
    <property type="protein sequence ID" value="TYJ56531.1"/>
    <property type="molecule type" value="Genomic_DNA"/>
</dbReference>